<name>A0A0P9X6U0_9PSED</name>
<evidence type="ECO:0000313" key="1">
    <source>
        <dbReference type="EMBL" id="KPY29838.1"/>
    </source>
</evidence>
<evidence type="ECO:0000313" key="2">
    <source>
        <dbReference type="Proteomes" id="UP000050562"/>
    </source>
</evidence>
<proteinExistence type="predicted"/>
<dbReference type="Proteomes" id="UP000050562">
    <property type="component" value="Unassembled WGS sequence"/>
</dbReference>
<dbReference type="AlphaFoldDB" id="A0A0P9X6U0"/>
<dbReference type="EMBL" id="LJRC01000295">
    <property type="protein sequence ID" value="KPY29838.1"/>
    <property type="molecule type" value="Genomic_DNA"/>
</dbReference>
<sequence length="195" mass="21497">MAVDCLARRALYRTGTQSVRRQSGRDQGADGRCGVRHGAVVRHCLRLADLRRNAHAADAAGRDADHCRHSDLRPDGQPRCRNRISLRVRCAMPVVVAQVTRRVDLITHPLLEHLGFRESTVGLALPDLYAVTGNAKGATRGRLKRDLAQIVAERTQQFLSQPGGTQQPLALGAVGDDDFGFSGRHERVLRIKERS</sequence>
<protein>
    <submittedName>
        <fullName evidence="1">Transposase, family</fullName>
    </submittedName>
</protein>
<reference evidence="1 2" key="1">
    <citation type="submission" date="2015-09" db="EMBL/GenBank/DDBJ databases">
        <title>Genome announcement of multiple Pseudomonas syringae strains.</title>
        <authorList>
            <person name="Thakur S."/>
            <person name="Wang P.W."/>
            <person name="Gong Y."/>
            <person name="Weir B.S."/>
            <person name="Guttman D.S."/>
        </authorList>
    </citation>
    <scope>NUCLEOTIDE SEQUENCE [LARGE SCALE GENOMIC DNA]</scope>
    <source>
        <strain evidence="1 2">ICMP3956</strain>
    </source>
</reference>
<gene>
    <name evidence="1" type="ORF">ALO52_02747</name>
</gene>
<comment type="caution">
    <text evidence="1">The sequence shown here is derived from an EMBL/GenBank/DDBJ whole genome shotgun (WGS) entry which is preliminary data.</text>
</comment>
<accession>A0A0P9X6U0</accession>
<organism evidence="1 2">
    <name type="scientific">Pseudomonas syringae pv. primulae</name>
    <dbReference type="NCBI Taxonomy" id="251707"/>
    <lineage>
        <taxon>Bacteria</taxon>
        <taxon>Pseudomonadati</taxon>
        <taxon>Pseudomonadota</taxon>
        <taxon>Gammaproteobacteria</taxon>
        <taxon>Pseudomonadales</taxon>
        <taxon>Pseudomonadaceae</taxon>
        <taxon>Pseudomonas</taxon>
    </lineage>
</organism>